<evidence type="ECO:0000256" key="4">
    <source>
        <dbReference type="ARBA" id="ARBA00005524"/>
    </source>
</evidence>
<accession>A0A094QJL2</accession>
<dbReference type="PANTHER" id="PTHR31209">
    <property type="entry name" value="COFACTOR-INDEPENDENT PHOSPHOGLYCERATE MUTASE"/>
    <property type="match status" value="1"/>
</dbReference>
<comment type="catalytic activity">
    <reaction evidence="1">
        <text>(2R)-2-phosphoglycerate = (2R)-3-phosphoglycerate</text>
        <dbReference type="Rhea" id="RHEA:15901"/>
        <dbReference type="ChEBI" id="CHEBI:58272"/>
        <dbReference type="ChEBI" id="CHEBI:58289"/>
        <dbReference type="EC" id="5.4.2.12"/>
    </reaction>
</comment>
<dbReference type="PANTHER" id="PTHR31209:SF0">
    <property type="entry name" value="METALLOENZYME DOMAIN-CONTAINING PROTEIN"/>
    <property type="match status" value="1"/>
</dbReference>
<protein>
    <recommendedName>
        <fullName evidence="6">Metalloenzyme domain-containing protein</fullName>
    </recommendedName>
</protein>
<dbReference type="InterPro" id="IPR006124">
    <property type="entry name" value="Metalloenzyme"/>
</dbReference>
<dbReference type="AlphaFoldDB" id="A0A094QJL2"/>
<name>A0A094QJL2_9ZZZZ</name>
<comment type="caution">
    <text evidence="7">The sequence shown here is derived from an EMBL/GenBank/DDBJ whole genome shotgun (WGS) entry which is preliminary data.</text>
</comment>
<keyword evidence="5" id="KW-0324">Glycolysis</keyword>
<evidence type="ECO:0000256" key="1">
    <source>
        <dbReference type="ARBA" id="ARBA00000370"/>
    </source>
</evidence>
<feature type="domain" description="Metalloenzyme" evidence="6">
    <location>
        <begin position="12"/>
        <end position="401"/>
    </location>
</feature>
<gene>
    <name evidence="7" type="ORF">GM51_16870</name>
</gene>
<dbReference type="GO" id="GO:0006096">
    <property type="term" value="P:glycolytic process"/>
    <property type="evidence" value="ECO:0007669"/>
    <property type="project" value="UniProtKB-KW"/>
</dbReference>
<proteinExistence type="inferred from homology"/>
<evidence type="ECO:0000313" key="7">
    <source>
        <dbReference type="EMBL" id="KGA14611.1"/>
    </source>
</evidence>
<dbReference type="InterPro" id="IPR017850">
    <property type="entry name" value="Alkaline_phosphatase_core_sf"/>
</dbReference>
<dbReference type="InterPro" id="IPR004456">
    <property type="entry name" value="Pglycerate_mutase_ApgM"/>
</dbReference>
<dbReference type="Pfam" id="PF01676">
    <property type="entry name" value="Metalloenzyme"/>
    <property type="match status" value="1"/>
</dbReference>
<sequence length="438" mass="46571">MKPAPMWDDRTPIMLITLDGLGDRPSAQLANQTPLAAARTPVLDELTKIGVSGIHQPFGLGRATSSERSHWAMFGQRAFLEALGSNIAIADGSPHFHLSLRPAEFRGSQLHALGRVSKADGEDCELLFADLRAMEHELAPILHALRPGECILEAPKLSTHEISDSDPLFGHLHPVLLPVALSGAQDLSAAQKSAALLASWVRSAVALLSSHPVNVSRVAAGKPALLAPVTKWASLSQKMETFESVTGMRGAAVTSSALYRGLAEVLGMPKIDIPSDLTDVQGDFESRLTAGIELTEQNSFVHVHTKATDEAGHTKNPELKRDVIEALDRACESLLELSKSVTIAITGDHATPTSGGMMHSAHPTSLILAGPHVSPDVTSVCSEQIHASGDLGIVQASDILALLSHYSHRAAFIGHNIGARRTIALPDNPATLDFLQTH</sequence>
<comment type="similarity">
    <text evidence="4">Belongs to the BPG-independent phosphoglycerate mutase family. A-PGAM subfamily.</text>
</comment>
<organism evidence="7">
    <name type="scientific">freshwater metagenome</name>
    <dbReference type="NCBI Taxonomy" id="449393"/>
    <lineage>
        <taxon>unclassified sequences</taxon>
        <taxon>metagenomes</taxon>
        <taxon>ecological metagenomes</taxon>
    </lineage>
</organism>
<dbReference type="GO" id="GO:0004619">
    <property type="term" value="F:phosphoglycerate mutase activity"/>
    <property type="evidence" value="ECO:0007669"/>
    <property type="project" value="UniProtKB-EC"/>
</dbReference>
<evidence type="ECO:0000259" key="6">
    <source>
        <dbReference type="Pfam" id="PF01676"/>
    </source>
</evidence>
<evidence type="ECO:0000256" key="2">
    <source>
        <dbReference type="ARBA" id="ARBA00002315"/>
    </source>
</evidence>
<reference evidence="7" key="1">
    <citation type="submission" date="2014-06" db="EMBL/GenBank/DDBJ databases">
        <title>Key roles for freshwater Actinobacteria revealed by deep metagenomic sequencing.</title>
        <authorList>
            <person name="Ghai R."/>
            <person name="Mizuno C.M."/>
            <person name="Picazo A."/>
            <person name="Camacho A."/>
            <person name="Rodriguez-Valera F."/>
        </authorList>
    </citation>
    <scope>NUCLEOTIDE SEQUENCE</scope>
</reference>
<evidence type="ECO:0000256" key="3">
    <source>
        <dbReference type="ARBA" id="ARBA00004921"/>
    </source>
</evidence>
<dbReference type="Pfam" id="PF10143">
    <property type="entry name" value="PhosphMutase"/>
    <property type="match status" value="1"/>
</dbReference>
<evidence type="ECO:0000256" key="5">
    <source>
        <dbReference type="ARBA" id="ARBA00023152"/>
    </source>
</evidence>
<dbReference type="SUPFAM" id="SSF53649">
    <property type="entry name" value="Alkaline phosphatase-like"/>
    <property type="match status" value="1"/>
</dbReference>
<dbReference type="Gene3D" id="3.40.720.10">
    <property type="entry name" value="Alkaline Phosphatase, subunit A"/>
    <property type="match status" value="2"/>
</dbReference>
<comment type="pathway">
    <text evidence="3">Carbohydrate degradation.</text>
</comment>
<dbReference type="EMBL" id="JNSL01000142">
    <property type="protein sequence ID" value="KGA14611.1"/>
    <property type="molecule type" value="Genomic_DNA"/>
</dbReference>
<dbReference type="GO" id="GO:0046872">
    <property type="term" value="F:metal ion binding"/>
    <property type="evidence" value="ECO:0007669"/>
    <property type="project" value="InterPro"/>
</dbReference>
<comment type="function">
    <text evidence="2">Catalyzes the interconversion of 2-phosphoglycerate and 3-phosphoglycerate.</text>
</comment>